<feature type="chain" id="PRO_5046685991" evidence="1">
    <location>
        <begin position="27"/>
        <end position="84"/>
    </location>
</feature>
<evidence type="ECO:0000256" key="1">
    <source>
        <dbReference type="SAM" id="SignalP"/>
    </source>
</evidence>
<evidence type="ECO:0000313" key="2">
    <source>
        <dbReference type="Proteomes" id="UP000694864"/>
    </source>
</evidence>
<protein>
    <submittedName>
        <fullName evidence="3">Uncharacterized protein LOC104772626</fullName>
    </submittedName>
</protein>
<keyword evidence="2" id="KW-1185">Reference proteome</keyword>
<keyword evidence="1" id="KW-0732">Signal</keyword>
<reference evidence="2" key="1">
    <citation type="journal article" date="2014" name="Nat. Commun.">
        <title>The emerging biofuel crop Camelina sativa retains a highly undifferentiated hexaploid genome structure.</title>
        <authorList>
            <person name="Kagale S."/>
            <person name="Koh C."/>
            <person name="Nixon J."/>
            <person name="Bollina V."/>
            <person name="Clarke W.E."/>
            <person name="Tuteja R."/>
            <person name="Spillane C."/>
            <person name="Robinson S.J."/>
            <person name="Links M.G."/>
            <person name="Clarke C."/>
            <person name="Higgins E.E."/>
            <person name="Huebert T."/>
            <person name="Sharpe A.G."/>
            <person name="Parkin I.A."/>
        </authorList>
    </citation>
    <scope>NUCLEOTIDE SEQUENCE [LARGE SCALE GENOMIC DNA]</scope>
    <source>
        <strain evidence="2">cv. DH55</strain>
    </source>
</reference>
<gene>
    <name evidence="3" type="primary">LOC104772626</name>
</gene>
<reference evidence="3" key="2">
    <citation type="submission" date="2025-08" db="UniProtKB">
        <authorList>
            <consortium name="RefSeq"/>
        </authorList>
    </citation>
    <scope>IDENTIFICATION</scope>
    <source>
        <tissue evidence="3">Leaf</tissue>
    </source>
</reference>
<proteinExistence type="predicted"/>
<sequence>MAKSMFKMMMMLVLIMIGCGFQACNGMNVDGSKLTPADSSFVCFRNCSISCGIHNEPCYEDCLTKCNLPQWDFRSTPSSPPPTI</sequence>
<name>A0ABM0Y4U3_CAMSA</name>
<dbReference type="PROSITE" id="PS51257">
    <property type="entry name" value="PROKAR_LIPOPROTEIN"/>
    <property type="match status" value="1"/>
</dbReference>
<organism evidence="2 3">
    <name type="scientific">Camelina sativa</name>
    <name type="common">False flax</name>
    <name type="synonym">Myagrum sativum</name>
    <dbReference type="NCBI Taxonomy" id="90675"/>
    <lineage>
        <taxon>Eukaryota</taxon>
        <taxon>Viridiplantae</taxon>
        <taxon>Streptophyta</taxon>
        <taxon>Embryophyta</taxon>
        <taxon>Tracheophyta</taxon>
        <taxon>Spermatophyta</taxon>
        <taxon>Magnoliopsida</taxon>
        <taxon>eudicotyledons</taxon>
        <taxon>Gunneridae</taxon>
        <taxon>Pentapetalae</taxon>
        <taxon>rosids</taxon>
        <taxon>malvids</taxon>
        <taxon>Brassicales</taxon>
        <taxon>Brassicaceae</taxon>
        <taxon>Camelineae</taxon>
        <taxon>Camelina</taxon>
    </lineage>
</organism>
<dbReference type="GeneID" id="104772626"/>
<dbReference type="RefSeq" id="XP_010495519.1">
    <property type="nucleotide sequence ID" value="XM_010497217.1"/>
</dbReference>
<evidence type="ECO:0000313" key="3">
    <source>
        <dbReference type="RefSeq" id="XP_010495519.1"/>
    </source>
</evidence>
<feature type="signal peptide" evidence="1">
    <location>
        <begin position="1"/>
        <end position="26"/>
    </location>
</feature>
<accession>A0ABM0Y4U3</accession>
<dbReference type="Proteomes" id="UP000694864">
    <property type="component" value="Chromosome 20"/>
</dbReference>